<dbReference type="InterPro" id="IPR032629">
    <property type="entry name" value="DCB_dom"/>
</dbReference>
<dbReference type="AlphaFoldDB" id="A0A087U0C4"/>
<evidence type="ECO:0000259" key="1">
    <source>
        <dbReference type="Pfam" id="PF16213"/>
    </source>
</evidence>
<organism evidence="2 3">
    <name type="scientific">Stegodyphus mimosarum</name>
    <name type="common">African social velvet spider</name>
    <dbReference type="NCBI Taxonomy" id="407821"/>
    <lineage>
        <taxon>Eukaryota</taxon>
        <taxon>Metazoa</taxon>
        <taxon>Ecdysozoa</taxon>
        <taxon>Arthropoda</taxon>
        <taxon>Chelicerata</taxon>
        <taxon>Arachnida</taxon>
        <taxon>Araneae</taxon>
        <taxon>Araneomorphae</taxon>
        <taxon>Entelegynae</taxon>
        <taxon>Eresoidea</taxon>
        <taxon>Eresidae</taxon>
        <taxon>Stegodyphus</taxon>
    </lineage>
</organism>
<dbReference type="EMBL" id="KK117571">
    <property type="protein sequence ID" value="KFM70813.1"/>
    <property type="molecule type" value="Genomic_DNA"/>
</dbReference>
<feature type="non-terminal residue" evidence="2">
    <location>
        <position position="1"/>
    </location>
</feature>
<feature type="non-terminal residue" evidence="2">
    <location>
        <position position="82"/>
    </location>
</feature>
<protein>
    <submittedName>
        <fullName evidence="2">Protein MON2-like protein</fullName>
    </submittedName>
</protein>
<sequence>LHFTKNSTTNNTASATVRQLVSAVFERIALEDFCPSDESTNLSNVNLEELKGGSRIPPKSLPSHAADGFMLFQDLVQLVNAD</sequence>
<keyword evidence="3" id="KW-1185">Reference proteome</keyword>
<proteinExistence type="predicted"/>
<accession>A0A087U0C4</accession>
<evidence type="ECO:0000313" key="3">
    <source>
        <dbReference type="Proteomes" id="UP000054359"/>
    </source>
</evidence>
<feature type="domain" description="Mon2/Sec7/BIG1-like dimerisation and cyclophilin-binding" evidence="1">
    <location>
        <begin position="1"/>
        <end position="32"/>
    </location>
</feature>
<gene>
    <name evidence="2" type="ORF">X975_16678</name>
</gene>
<reference evidence="2 3" key="1">
    <citation type="submission" date="2013-11" db="EMBL/GenBank/DDBJ databases">
        <title>Genome sequencing of Stegodyphus mimosarum.</title>
        <authorList>
            <person name="Bechsgaard J."/>
        </authorList>
    </citation>
    <scope>NUCLEOTIDE SEQUENCE [LARGE SCALE GENOMIC DNA]</scope>
</reference>
<dbReference type="STRING" id="407821.A0A087U0C4"/>
<name>A0A087U0C4_STEMI</name>
<dbReference type="Pfam" id="PF16213">
    <property type="entry name" value="DCB"/>
    <property type="match status" value="1"/>
</dbReference>
<evidence type="ECO:0000313" key="2">
    <source>
        <dbReference type="EMBL" id="KFM70813.1"/>
    </source>
</evidence>
<dbReference type="OrthoDB" id="294853at2759"/>
<dbReference type="Proteomes" id="UP000054359">
    <property type="component" value="Unassembled WGS sequence"/>
</dbReference>